<comment type="caution">
    <text evidence="1">The sequence shown here is derived from an EMBL/GenBank/DDBJ whole genome shotgun (WGS) entry which is preliminary data.</text>
</comment>
<reference evidence="1 2" key="1">
    <citation type="submission" date="2024-11" db="EMBL/GenBank/DDBJ databases">
        <title>A near-complete genome assembly of Cinchona calisaya.</title>
        <authorList>
            <person name="Lian D.C."/>
            <person name="Zhao X.W."/>
            <person name="Wei L."/>
        </authorList>
    </citation>
    <scope>NUCLEOTIDE SEQUENCE [LARGE SCALE GENOMIC DNA]</scope>
    <source>
        <tissue evidence="1">Nenye</tissue>
    </source>
</reference>
<keyword evidence="2" id="KW-1185">Reference proteome</keyword>
<evidence type="ECO:0000313" key="2">
    <source>
        <dbReference type="Proteomes" id="UP001630127"/>
    </source>
</evidence>
<organism evidence="1 2">
    <name type="scientific">Cinchona calisaya</name>
    <dbReference type="NCBI Taxonomy" id="153742"/>
    <lineage>
        <taxon>Eukaryota</taxon>
        <taxon>Viridiplantae</taxon>
        <taxon>Streptophyta</taxon>
        <taxon>Embryophyta</taxon>
        <taxon>Tracheophyta</taxon>
        <taxon>Spermatophyta</taxon>
        <taxon>Magnoliopsida</taxon>
        <taxon>eudicotyledons</taxon>
        <taxon>Gunneridae</taxon>
        <taxon>Pentapetalae</taxon>
        <taxon>asterids</taxon>
        <taxon>lamiids</taxon>
        <taxon>Gentianales</taxon>
        <taxon>Rubiaceae</taxon>
        <taxon>Cinchonoideae</taxon>
        <taxon>Cinchoneae</taxon>
        <taxon>Cinchona</taxon>
    </lineage>
</organism>
<protein>
    <submittedName>
        <fullName evidence="1">Uncharacterized protein</fullName>
    </submittedName>
</protein>
<dbReference type="AlphaFoldDB" id="A0ABD2YYI6"/>
<gene>
    <name evidence="1" type="ORF">ACH5RR_025054</name>
</gene>
<sequence length="104" mass="12372">MKDLSYSKFSWYSSTTPFYPNLLHKLSTNSFQLVPFSVILNPWYHMSALPSRYISTNPIFVFSDPFSWIVLLEQRKFNFRAQKTCVFGKFFLIFPNYFQICLVS</sequence>
<accession>A0ABD2YYI6</accession>
<dbReference type="EMBL" id="JBJUIK010000011">
    <property type="protein sequence ID" value="KAL3512337.1"/>
    <property type="molecule type" value="Genomic_DNA"/>
</dbReference>
<evidence type="ECO:0000313" key="1">
    <source>
        <dbReference type="EMBL" id="KAL3512337.1"/>
    </source>
</evidence>
<name>A0ABD2YYI6_9GENT</name>
<dbReference type="Proteomes" id="UP001630127">
    <property type="component" value="Unassembled WGS sequence"/>
</dbReference>
<proteinExistence type="predicted"/>